<gene>
    <name evidence="1" type="ORF">J9317_12770</name>
</gene>
<dbReference type="Pfam" id="PF14907">
    <property type="entry name" value="NTP_transf_5"/>
    <property type="match status" value="1"/>
</dbReference>
<sequence>MERTYDHLNLSELSAELQLMIQLLRTNGKAAEGNFLNIDWDKFIELALHHRVFPALYPITAKLKKGLVPEMVTQRLYNLFRKNTFQMLQLTNEMALVSDLFANEEINTLFLKGPVLSEDLYGDLSLRTSRDLDLLIPMQDLRKAEKLLVSRGYVKDDYFSSILDEWKWRHHHLTFVHPEKGITVEVHWRLNPGPGREPSFTELWERKRKSALTKDPVFYLGAEDLFIFLAEHGARHGWSRLRWLQDIHQLAKKQLNWAFIKKQQRRYQSTVACGQAIHLSSEIFSTHVSAEMKELITRRTNRAAHACMFYLINLVNLHTKPLPKIVSIYHSRYLFSLKSLAQKCLFLISFLYPYPIDADTLPLPGKLHFLYFPLRPFLLLWRKTTKQAIT</sequence>
<name>A0ABS5LFY0_9BACI</name>
<dbReference type="Proteomes" id="UP000682403">
    <property type="component" value="Unassembled WGS sequence"/>
</dbReference>
<protein>
    <submittedName>
        <fullName evidence="1">Nucleotidyltransferase family protein</fullName>
    </submittedName>
</protein>
<evidence type="ECO:0000313" key="1">
    <source>
        <dbReference type="EMBL" id="MBS2969639.1"/>
    </source>
</evidence>
<keyword evidence="2" id="KW-1185">Reference proteome</keyword>
<reference evidence="1 2" key="1">
    <citation type="submission" date="2021-04" db="EMBL/GenBank/DDBJ databases">
        <title>Metabacillus sp. strain KIGAM252 whole genome sequence.</title>
        <authorList>
            <person name="Seo M.-J."/>
            <person name="Cho E.-S."/>
            <person name="Hwang C.Y."/>
            <person name="Yoon D.J."/>
        </authorList>
    </citation>
    <scope>NUCLEOTIDE SEQUENCE [LARGE SCALE GENOMIC DNA]</scope>
    <source>
        <strain evidence="1 2">KIGAM252</strain>
    </source>
</reference>
<dbReference type="RefSeq" id="WP_211559164.1">
    <property type="nucleotide sequence ID" value="NZ_JAGVRK010000001.1"/>
</dbReference>
<evidence type="ECO:0000313" key="2">
    <source>
        <dbReference type="Proteomes" id="UP000682403"/>
    </source>
</evidence>
<comment type="caution">
    <text evidence="1">The sequence shown here is derived from an EMBL/GenBank/DDBJ whole genome shotgun (WGS) entry which is preliminary data.</text>
</comment>
<organism evidence="1 2">
    <name type="scientific">Metabacillus flavus</name>
    <dbReference type="NCBI Taxonomy" id="2823519"/>
    <lineage>
        <taxon>Bacteria</taxon>
        <taxon>Bacillati</taxon>
        <taxon>Bacillota</taxon>
        <taxon>Bacilli</taxon>
        <taxon>Bacillales</taxon>
        <taxon>Bacillaceae</taxon>
        <taxon>Metabacillus</taxon>
    </lineage>
</organism>
<dbReference type="InterPro" id="IPR039498">
    <property type="entry name" value="NTP_transf_5"/>
</dbReference>
<accession>A0ABS5LFY0</accession>
<proteinExistence type="predicted"/>
<dbReference type="EMBL" id="JAGVRK010000001">
    <property type="protein sequence ID" value="MBS2969639.1"/>
    <property type="molecule type" value="Genomic_DNA"/>
</dbReference>